<name>A0A0B2WU21_METAS</name>
<dbReference type="GeneID" id="63739028"/>
<evidence type="ECO:0000256" key="2">
    <source>
        <dbReference type="SAM" id="SignalP"/>
    </source>
</evidence>
<evidence type="ECO:0000313" key="3">
    <source>
        <dbReference type="EMBL" id="KHN97558.1"/>
    </source>
</evidence>
<keyword evidence="2" id="KW-0732">Signal</keyword>
<dbReference type="Proteomes" id="UP000030816">
    <property type="component" value="Unassembled WGS sequence"/>
</dbReference>
<organism evidence="3 4">
    <name type="scientific">Metarhizium album (strain ARSEF 1941)</name>
    <dbReference type="NCBI Taxonomy" id="1081103"/>
    <lineage>
        <taxon>Eukaryota</taxon>
        <taxon>Fungi</taxon>
        <taxon>Dikarya</taxon>
        <taxon>Ascomycota</taxon>
        <taxon>Pezizomycotina</taxon>
        <taxon>Sordariomycetes</taxon>
        <taxon>Hypocreomycetidae</taxon>
        <taxon>Hypocreales</taxon>
        <taxon>Clavicipitaceae</taxon>
        <taxon>Metarhizium</taxon>
    </lineage>
</organism>
<gene>
    <name evidence="3" type="ORF">MAM_04573</name>
</gene>
<dbReference type="RefSeq" id="XP_040678624.1">
    <property type="nucleotide sequence ID" value="XM_040823371.1"/>
</dbReference>
<accession>A0A0B2WU21</accession>
<reference evidence="3 4" key="1">
    <citation type="journal article" date="2014" name="Proc. Natl. Acad. Sci. U.S.A.">
        <title>Trajectory and genomic determinants of fungal-pathogen speciation and host adaptation.</title>
        <authorList>
            <person name="Hu X."/>
            <person name="Xiao G."/>
            <person name="Zheng P."/>
            <person name="Shang Y."/>
            <person name="Su Y."/>
            <person name="Zhang X."/>
            <person name="Liu X."/>
            <person name="Zhan S."/>
            <person name="St Leger R.J."/>
            <person name="Wang C."/>
        </authorList>
    </citation>
    <scope>NUCLEOTIDE SEQUENCE [LARGE SCALE GENOMIC DNA]</scope>
    <source>
        <strain evidence="3 4">ARSEF 1941</strain>
    </source>
</reference>
<comment type="caution">
    <text evidence="3">The sequence shown here is derived from an EMBL/GenBank/DDBJ whole genome shotgun (WGS) entry which is preliminary data.</text>
</comment>
<evidence type="ECO:0000313" key="4">
    <source>
        <dbReference type="Proteomes" id="UP000030816"/>
    </source>
</evidence>
<keyword evidence="4" id="KW-1185">Reference proteome</keyword>
<feature type="signal peptide" evidence="2">
    <location>
        <begin position="1"/>
        <end position="20"/>
    </location>
</feature>
<evidence type="ECO:0000256" key="1">
    <source>
        <dbReference type="SAM" id="MobiDB-lite"/>
    </source>
</evidence>
<protein>
    <submittedName>
        <fullName evidence="3">Uncharacterized protein</fullName>
    </submittedName>
</protein>
<dbReference type="HOGENOM" id="CLU_2469568_0_0_1"/>
<dbReference type="EMBL" id="AZHE01000010">
    <property type="protein sequence ID" value="KHN97558.1"/>
    <property type="molecule type" value="Genomic_DNA"/>
</dbReference>
<sequence>MKAFLSVGLLVLAGTHSVLAQTEACEVEDDFPMPSVVTTSTEPTRAVVPGGNGTVPSSTLPPTSAANGRAVAGLGGIIGLSVAAVMLA</sequence>
<dbReference type="AlphaFoldDB" id="A0A0B2WU21"/>
<feature type="region of interest" description="Disordered" evidence="1">
    <location>
        <begin position="42"/>
        <end position="61"/>
    </location>
</feature>
<proteinExistence type="predicted"/>
<feature type="chain" id="PRO_5002081588" evidence="2">
    <location>
        <begin position="21"/>
        <end position="88"/>
    </location>
</feature>